<reference evidence="2" key="2">
    <citation type="journal article" date="2011" name="Proc. Natl. Acad. Sci. U.S.A.">
        <title>Obligate biotrophy features unraveled by the genomic analysis of rust fungi.</title>
        <authorList>
            <person name="Duplessis S."/>
            <person name="Cuomo C.A."/>
            <person name="Lin Y.-C."/>
            <person name="Aerts A."/>
            <person name="Tisserant E."/>
            <person name="Veneault-Fourrey C."/>
            <person name="Joly D.L."/>
            <person name="Hacquard S."/>
            <person name="Amselem J."/>
            <person name="Cantarel B.L."/>
            <person name="Chiu R."/>
            <person name="Coutinho P.M."/>
            <person name="Feau N."/>
            <person name="Field M."/>
            <person name="Frey P."/>
            <person name="Gelhaye E."/>
            <person name="Goldberg J."/>
            <person name="Grabherr M.G."/>
            <person name="Kodira C.D."/>
            <person name="Kohler A."/>
            <person name="Kuees U."/>
            <person name="Lindquist E.A."/>
            <person name="Lucas S.M."/>
            <person name="Mago R."/>
            <person name="Mauceli E."/>
            <person name="Morin E."/>
            <person name="Murat C."/>
            <person name="Pangilinan J.L."/>
            <person name="Park R."/>
            <person name="Pearson M."/>
            <person name="Quesneville H."/>
            <person name="Rouhier N."/>
            <person name="Sakthikumar S."/>
            <person name="Salamov A.A."/>
            <person name="Schmutz J."/>
            <person name="Selles B."/>
            <person name="Shapiro H."/>
            <person name="Tanguay P."/>
            <person name="Tuskan G.A."/>
            <person name="Henrissat B."/>
            <person name="Van de Peer Y."/>
            <person name="Rouze P."/>
            <person name="Ellis J.G."/>
            <person name="Dodds P.N."/>
            <person name="Schein J.E."/>
            <person name="Zhong S."/>
            <person name="Hamelin R.C."/>
            <person name="Grigoriev I.V."/>
            <person name="Szabo L.J."/>
            <person name="Martin F."/>
        </authorList>
    </citation>
    <scope>NUCLEOTIDE SEQUENCE [LARGE SCALE GENOMIC DNA]</scope>
    <source>
        <strain evidence="2">CRL 75-36-700-3 / race SCCL</strain>
    </source>
</reference>
<dbReference type="AlphaFoldDB" id="E3KHN2"/>
<reference key="1">
    <citation type="submission" date="2007-01" db="EMBL/GenBank/DDBJ databases">
        <title>The Genome Sequence of Puccinia graminis f. sp. tritici Strain CRL 75-36-700-3.</title>
        <authorList>
            <consortium name="The Broad Institute Genome Sequencing Platform"/>
            <person name="Birren B."/>
            <person name="Lander E."/>
            <person name="Galagan J."/>
            <person name="Nusbaum C."/>
            <person name="Devon K."/>
            <person name="Cuomo C."/>
            <person name="Jaffe D."/>
            <person name="Butler J."/>
            <person name="Alvarez P."/>
            <person name="Gnerre S."/>
            <person name="Grabherr M."/>
            <person name="Mauceli E."/>
            <person name="Brockman W."/>
            <person name="Young S."/>
            <person name="LaButti K."/>
            <person name="Sykes S."/>
            <person name="DeCaprio D."/>
            <person name="Crawford M."/>
            <person name="Koehrsen M."/>
            <person name="Engels R."/>
            <person name="Montgomery P."/>
            <person name="Pearson M."/>
            <person name="Howarth C."/>
            <person name="Larson L."/>
            <person name="White J."/>
            <person name="Zeng Q."/>
            <person name="Kodira C."/>
            <person name="Yandava C."/>
            <person name="Alvarado L."/>
            <person name="O'Leary S."/>
            <person name="Szabo L."/>
            <person name="Dean R."/>
            <person name="Schein J."/>
        </authorList>
    </citation>
    <scope>NUCLEOTIDE SEQUENCE</scope>
    <source>
        <strain>CRL 75-36-700-3</strain>
    </source>
</reference>
<dbReference type="RefSeq" id="XP_003328226.2">
    <property type="nucleotide sequence ID" value="XM_003328178.2"/>
</dbReference>
<dbReference type="STRING" id="418459.E3KHN2"/>
<evidence type="ECO:0000313" key="2">
    <source>
        <dbReference type="Proteomes" id="UP000008783"/>
    </source>
</evidence>
<dbReference type="HOGENOM" id="CLU_030586_1_0_1"/>
<accession>E3KHN2</accession>
<protein>
    <submittedName>
        <fullName evidence="1">Uncharacterized protein</fullName>
    </submittedName>
</protein>
<dbReference type="EMBL" id="DS178287">
    <property type="protein sequence ID" value="EFP83807.2"/>
    <property type="molecule type" value="Genomic_DNA"/>
</dbReference>
<dbReference type="OrthoDB" id="2505776at2759"/>
<keyword evidence="2" id="KW-1185">Reference proteome</keyword>
<dbReference type="Proteomes" id="UP000008783">
    <property type="component" value="Unassembled WGS sequence"/>
</dbReference>
<dbReference type="VEuPathDB" id="FungiDB:PGTG_09520"/>
<organism evidence="1 2">
    <name type="scientific">Puccinia graminis f. sp. tritici (strain CRL 75-36-700-3 / race SCCL)</name>
    <name type="common">Black stem rust fungus</name>
    <dbReference type="NCBI Taxonomy" id="418459"/>
    <lineage>
        <taxon>Eukaryota</taxon>
        <taxon>Fungi</taxon>
        <taxon>Dikarya</taxon>
        <taxon>Basidiomycota</taxon>
        <taxon>Pucciniomycotina</taxon>
        <taxon>Pucciniomycetes</taxon>
        <taxon>Pucciniales</taxon>
        <taxon>Pucciniaceae</taxon>
        <taxon>Puccinia</taxon>
    </lineage>
</organism>
<dbReference type="InParanoid" id="E3KHN2"/>
<sequence length="421" mass="47590">MDLDDDEILYESDDDEDILLNGGFGGSFFTEDDVEKFCNGMKHVVLPPGVPHLPLNLGEASHGKLTASQWHALYVFIIPLVICEIYITDVGSIDLRSNRYKFLANTAQLVQCTNVVFARRFKQADLRRFEMHYKKYSDSVGELFEGIKVQPNHHFALHTTQQMSGWGPLAGVAEFPGERLIGFLQKINTNNKIDEMHRSMMTRGCRLQCLMANSDYKELANVLGNEEPQRGRQTKSILLCSSIYTMLFDLVARGDRLVVRRGTFPVPRHCWVLSVLAIPIRSISCDGVVVGSMSPRNCVVANVAGKIRYGLVRQCYRYKDGLGEEKEFLVLSTITNVYPKRMDPCRTRPFRYLLFLFGMVVGRVEDDEELILPSQVVSLAAYRLLDDKMFSIPKNGIALIPHGHDAFLNIAGHDGQTCRFI</sequence>
<dbReference type="KEGG" id="pgr:PGTG_09520"/>
<evidence type="ECO:0000313" key="1">
    <source>
        <dbReference type="EMBL" id="EFP83807.2"/>
    </source>
</evidence>
<gene>
    <name evidence="1" type="ORF">PGTG_09520</name>
</gene>
<dbReference type="GeneID" id="10532494"/>
<name>E3KHN2_PUCGT</name>
<proteinExistence type="predicted"/>